<evidence type="ECO:0000313" key="3">
    <source>
        <dbReference type="EMBL" id="SCF14898.1"/>
    </source>
</evidence>
<proteinExistence type="predicted"/>
<dbReference type="RefSeq" id="WP_141723073.1">
    <property type="nucleotide sequence ID" value="NZ_FMCU01000005.1"/>
</dbReference>
<organism evidence="3 4">
    <name type="scientific">Micromonospora matsumotoense</name>
    <dbReference type="NCBI Taxonomy" id="121616"/>
    <lineage>
        <taxon>Bacteria</taxon>
        <taxon>Bacillati</taxon>
        <taxon>Actinomycetota</taxon>
        <taxon>Actinomycetes</taxon>
        <taxon>Micromonosporales</taxon>
        <taxon>Micromonosporaceae</taxon>
        <taxon>Micromonospora</taxon>
    </lineage>
</organism>
<gene>
    <name evidence="3" type="ORF">GA0070216_105331</name>
</gene>
<dbReference type="InterPro" id="IPR005183">
    <property type="entry name" value="DUF305_CopM-like"/>
</dbReference>
<protein>
    <submittedName>
        <fullName evidence="3">Uncharacterized conserved protein, DUF305 family</fullName>
    </submittedName>
</protein>
<feature type="domain" description="DUF305" evidence="2">
    <location>
        <begin position="72"/>
        <end position="219"/>
    </location>
</feature>
<keyword evidence="4" id="KW-1185">Reference proteome</keyword>
<dbReference type="InterPro" id="IPR012347">
    <property type="entry name" value="Ferritin-like"/>
</dbReference>
<dbReference type="Gene3D" id="1.20.1260.10">
    <property type="match status" value="1"/>
</dbReference>
<dbReference type="Pfam" id="PF03713">
    <property type="entry name" value="DUF305"/>
    <property type="match status" value="1"/>
</dbReference>
<sequence length="223" mass="23585">MPLPRRMVVSGVVATVVLGTAAGAILWAGRDDPGYQPPTSHVVQPGAPGQPGRQLSSTDLAQVSPPGFTAADSLFIQGMIPHHTQALAMTALLAGRTTSPDVTLLAKRIEVSQGDEIARMRSWLAERNVPTAGPHGGAGHDALMPGMLTAAQLDQLKQARGTEFDRLFLTAMIRHHQGALTMVEQLYAGGGGLEPASDQFAREVNADQGIEIQRMQQMLAKLG</sequence>
<dbReference type="EMBL" id="FMCU01000005">
    <property type="protein sequence ID" value="SCF14898.1"/>
    <property type="molecule type" value="Genomic_DNA"/>
</dbReference>
<dbReference type="PANTHER" id="PTHR36933:SF1">
    <property type="entry name" value="SLL0788 PROTEIN"/>
    <property type="match status" value="1"/>
</dbReference>
<feature type="region of interest" description="Disordered" evidence="1">
    <location>
        <begin position="35"/>
        <end position="58"/>
    </location>
</feature>
<evidence type="ECO:0000313" key="4">
    <source>
        <dbReference type="Proteomes" id="UP000198797"/>
    </source>
</evidence>
<accession>A0A1C4Y2G5</accession>
<dbReference type="OrthoDB" id="26872at2"/>
<dbReference type="PANTHER" id="PTHR36933">
    <property type="entry name" value="SLL0788 PROTEIN"/>
    <property type="match status" value="1"/>
</dbReference>
<dbReference type="STRING" id="121616.GA0070216_105331"/>
<evidence type="ECO:0000259" key="2">
    <source>
        <dbReference type="Pfam" id="PF03713"/>
    </source>
</evidence>
<name>A0A1C4Y2G5_9ACTN</name>
<evidence type="ECO:0000256" key="1">
    <source>
        <dbReference type="SAM" id="MobiDB-lite"/>
    </source>
</evidence>
<dbReference type="Proteomes" id="UP000198797">
    <property type="component" value="Unassembled WGS sequence"/>
</dbReference>
<dbReference type="AlphaFoldDB" id="A0A1C4Y2G5"/>
<reference evidence="4" key="1">
    <citation type="submission" date="2016-06" db="EMBL/GenBank/DDBJ databases">
        <authorList>
            <person name="Varghese N."/>
            <person name="Submissions Spin"/>
        </authorList>
    </citation>
    <scope>NUCLEOTIDE SEQUENCE [LARGE SCALE GENOMIC DNA]</scope>
    <source>
        <strain evidence="4">DSM 44100</strain>
    </source>
</reference>